<dbReference type="GeneID" id="70245382"/>
<comment type="caution">
    <text evidence="1">The sequence shown here is derived from an EMBL/GenBank/DDBJ whole genome shotgun (WGS) entry which is preliminary data.</text>
</comment>
<organism evidence="1 2">
    <name type="scientific">Talaromyces proteolyticus</name>
    <dbReference type="NCBI Taxonomy" id="1131652"/>
    <lineage>
        <taxon>Eukaryota</taxon>
        <taxon>Fungi</taxon>
        <taxon>Dikarya</taxon>
        <taxon>Ascomycota</taxon>
        <taxon>Pezizomycotina</taxon>
        <taxon>Eurotiomycetes</taxon>
        <taxon>Eurotiomycetidae</taxon>
        <taxon>Eurotiales</taxon>
        <taxon>Trichocomaceae</taxon>
        <taxon>Talaromyces</taxon>
        <taxon>Talaromyces sect. Bacilispori</taxon>
    </lineage>
</organism>
<dbReference type="RefSeq" id="XP_046076343.1">
    <property type="nucleotide sequence ID" value="XM_046215095.1"/>
</dbReference>
<protein>
    <submittedName>
        <fullName evidence="1">Uncharacterized protein</fullName>
    </submittedName>
</protein>
<accession>A0AAD4Q4S9</accession>
<dbReference type="AlphaFoldDB" id="A0AAD4Q4S9"/>
<gene>
    <name evidence="1" type="ORF">BGW36DRAFT_369160</name>
</gene>
<dbReference type="EMBL" id="JAJTJA010000002">
    <property type="protein sequence ID" value="KAH8703325.1"/>
    <property type="molecule type" value="Genomic_DNA"/>
</dbReference>
<sequence length="353" mass="39087">MARYPLIPGIPFVASGGLIGLTRASAFVTMPRGPVQFHKTTVSRPPPPLPRPASLLPAIPGAPRRVAFRDACVSAIPFPALVRPAPCPPSPPASPLRYTVWCSPSVSKTGVRRAFINRRLPPFSPPPSRIPLPLPRPQRLLPAAPRKYGFVASPIPSFDAALAEPALPSPCKRSVPPTRAVGIPATCRKVHFAQDASPATLARGDDARRSASSLRSILVRSRPDKVRAKKSVRFGDAVSHDVDYWIDRKKHVFNDGGLWMMGRLQGWRVTPLDTPDADGETEKYMTMWGHDHSSLHYHTKMPPCKHGCSWGSIVKLASAYHLSGVYLWNDHDVLLRAWSETREWKRERGWWCL</sequence>
<name>A0AAD4Q4S9_9EURO</name>
<proteinExistence type="predicted"/>
<evidence type="ECO:0000313" key="2">
    <source>
        <dbReference type="Proteomes" id="UP001201262"/>
    </source>
</evidence>
<evidence type="ECO:0000313" key="1">
    <source>
        <dbReference type="EMBL" id="KAH8703325.1"/>
    </source>
</evidence>
<reference evidence="1" key="1">
    <citation type="submission" date="2021-12" db="EMBL/GenBank/DDBJ databases">
        <title>Convergent genome expansion in fungi linked to evolution of root-endophyte symbiosis.</title>
        <authorList>
            <consortium name="DOE Joint Genome Institute"/>
            <person name="Ke Y.-H."/>
            <person name="Bonito G."/>
            <person name="Liao H.-L."/>
            <person name="Looney B."/>
            <person name="Rojas-Flechas A."/>
            <person name="Nash J."/>
            <person name="Hameed K."/>
            <person name="Schadt C."/>
            <person name="Martin F."/>
            <person name="Crous P.W."/>
            <person name="Miettinen O."/>
            <person name="Magnuson J.K."/>
            <person name="Labbe J."/>
            <person name="Jacobson D."/>
            <person name="Doktycz M.J."/>
            <person name="Veneault-Fourrey C."/>
            <person name="Kuo A."/>
            <person name="Mondo S."/>
            <person name="Calhoun S."/>
            <person name="Riley R."/>
            <person name="Ohm R."/>
            <person name="LaButti K."/>
            <person name="Andreopoulos B."/>
            <person name="Pangilinan J."/>
            <person name="Nolan M."/>
            <person name="Tritt A."/>
            <person name="Clum A."/>
            <person name="Lipzen A."/>
            <person name="Daum C."/>
            <person name="Barry K."/>
            <person name="Grigoriev I.V."/>
            <person name="Vilgalys R."/>
        </authorList>
    </citation>
    <scope>NUCLEOTIDE SEQUENCE</scope>
    <source>
        <strain evidence="1">PMI_201</strain>
    </source>
</reference>
<dbReference type="Proteomes" id="UP001201262">
    <property type="component" value="Unassembled WGS sequence"/>
</dbReference>
<keyword evidence="2" id="KW-1185">Reference proteome</keyword>